<dbReference type="AlphaFoldDB" id="A0AAE1DYD5"/>
<comment type="caution">
    <text evidence="1">The sequence shown here is derived from an EMBL/GenBank/DDBJ whole genome shotgun (WGS) entry which is preliminary data.</text>
</comment>
<sequence length="319" mass="35693">MLSVPQSFSHVEYQVAALPTHSPLRQGSVLRPTWLSARLSGNAFFAQSKIEIVYVRSAVHIHFPLAFGLEWGEKNSDAGGFVSTKRMFSSISPTTLKGRSSSPTATFSNLWQSRPAQTLLARSGGLPIPCLPESFVPEWSIESQEKSEKHGISPVNEKQQMMSNGFLGAHPDFDASWKAWPNRSISVLAVIKQLGTMSTDTGYWRETKIGTDGERAFPEQPELVARAEKGESHEIESNLSRALHTRMSPVCLKKQGSTVLFSRENPMKTWMLTNSKPNQEQPRDDHPPEVSLGRLRHELRNYCITLADHWEQLACCGHR</sequence>
<accession>A0AAE1DYD5</accession>
<dbReference type="Proteomes" id="UP001283361">
    <property type="component" value="Unassembled WGS sequence"/>
</dbReference>
<evidence type="ECO:0000313" key="1">
    <source>
        <dbReference type="EMBL" id="KAK3787247.1"/>
    </source>
</evidence>
<dbReference type="EMBL" id="JAWDGP010001872">
    <property type="protein sequence ID" value="KAK3787247.1"/>
    <property type="molecule type" value="Genomic_DNA"/>
</dbReference>
<name>A0AAE1DYD5_9GAST</name>
<evidence type="ECO:0000313" key="2">
    <source>
        <dbReference type="Proteomes" id="UP001283361"/>
    </source>
</evidence>
<reference evidence="1" key="1">
    <citation type="journal article" date="2023" name="G3 (Bethesda)">
        <title>A reference genome for the long-term kleptoplast-retaining sea slug Elysia crispata morphotype clarki.</title>
        <authorList>
            <person name="Eastman K.E."/>
            <person name="Pendleton A.L."/>
            <person name="Shaikh M.A."/>
            <person name="Suttiyut T."/>
            <person name="Ogas R."/>
            <person name="Tomko P."/>
            <person name="Gavelis G."/>
            <person name="Widhalm J.R."/>
            <person name="Wisecaver J.H."/>
        </authorList>
    </citation>
    <scope>NUCLEOTIDE SEQUENCE</scope>
    <source>
        <strain evidence="1">ECLA1</strain>
    </source>
</reference>
<gene>
    <name evidence="1" type="ORF">RRG08_055970</name>
</gene>
<organism evidence="1 2">
    <name type="scientific">Elysia crispata</name>
    <name type="common">lettuce slug</name>
    <dbReference type="NCBI Taxonomy" id="231223"/>
    <lineage>
        <taxon>Eukaryota</taxon>
        <taxon>Metazoa</taxon>
        <taxon>Spiralia</taxon>
        <taxon>Lophotrochozoa</taxon>
        <taxon>Mollusca</taxon>
        <taxon>Gastropoda</taxon>
        <taxon>Heterobranchia</taxon>
        <taxon>Euthyneura</taxon>
        <taxon>Panpulmonata</taxon>
        <taxon>Sacoglossa</taxon>
        <taxon>Placobranchoidea</taxon>
        <taxon>Plakobranchidae</taxon>
        <taxon>Elysia</taxon>
    </lineage>
</organism>
<protein>
    <submittedName>
        <fullName evidence="1">Uncharacterized protein</fullName>
    </submittedName>
</protein>
<keyword evidence="2" id="KW-1185">Reference proteome</keyword>
<proteinExistence type="predicted"/>